<keyword evidence="3" id="KW-0808">Transferase</keyword>
<comment type="caution">
    <text evidence="9">The sequence shown here is derived from an EMBL/GenBank/DDBJ whole genome shotgun (WGS) entry which is preliminary data.</text>
</comment>
<dbReference type="Pfam" id="PF22691">
    <property type="entry name" value="Thiolase_C_1"/>
    <property type="match status" value="1"/>
</dbReference>
<keyword evidence="5" id="KW-0446">Lipid-binding</keyword>
<feature type="domain" description="Thiolase C-terminal" evidence="8">
    <location>
        <begin position="253"/>
        <end position="367"/>
    </location>
</feature>
<keyword evidence="10" id="KW-1185">Reference proteome</keyword>
<dbReference type="InterPro" id="IPR055140">
    <property type="entry name" value="Thiolase_C_2"/>
</dbReference>
<proteinExistence type="predicted"/>
<evidence type="ECO:0000259" key="7">
    <source>
        <dbReference type="Pfam" id="PF00108"/>
    </source>
</evidence>
<dbReference type="InterPro" id="IPR020616">
    <property type="entry name" value="Thiolase_N"/>
</dbReference>
<sequence length="383" mass="39053">MRPTPARLGLTIAGVATTQFGRPDLPPEQLAARAALAAVADAGLRPAEVDAVIVGSAFSTAALGQRMLRHVPWGGRRLVNVENACASGSTALAEAVALVRAGLADAVVAVGADTPVRSGGGLIQLDRDDPVAGIGVTLPSLYALVCDRYRARYDVATDAFAEVVVRSRAAAAANPDAFRRTAVTREDVVGSRPIAEPLTLFQCAPNADGAAAVVVVADRLRARLPHPPVELAAMGLHAGFAKDRFSGDSIIHRFSQAVYAAAGVTPADIGVVELHDAFAPGALTNLEYLGLAEPGTAAGRLLAGGFRGGGEPALNPSGGLLSRGHPPGATGLAQVAELVRQLRGAAGERQLSDPGVALLHTMGGTVLELETNACTVGVLRLAI</sequence>
<dbReference type="GO" id="GO:0008289">
    <property type="term" value="F:lipid binding"/>
    <property type="evidence" value="ECO:0007669"/>
    <property type="project" value="UniProtKB-KW"/>
</dbReference>
<dbReference type="InterPro" id="IPR002155">
    <property type="entry name" value="Thiolase"/>
</dbReference>
<dbReference type="PANTHER" id="PTHR42870">
    <property type="entry name" value="ACETYL-COA C-ACETYLTRANSFERASE"/>
    <property type="match status" value="1"/>
</dbReference>
<protein>
    <recommendedName>
        <fullName evidence="1">propanoyl-CoA C-acyltransferase</fullName>
        <ecNumber evidence="1">2.3.1.176</ecNumber>
    </recommendedName>
    <alternativeName>
        <fullName evidence="6">Propanoyl-CoA C-acyltransferase</fullName>
    </alternativeName>
</protein>
<accession>A0A318LFS8</accession>
<dbReference type="Gene3D" id="3.40.47.10">
    <property type="match status" value="1"/>
</dbReference>
<keyword evidence="4" id="KW-0445">Lipid transport</keyword>
<dbReference type="GO" id="GO:0016747">
    <property type="term" value="F:acyltransferase activity, transferring groups other than amino-acyl groups"/>
    <property type="evidence" value="ECO:0007669"/>
    <property type="project" value="InterPro"/>
</dbReference>
<keyword evidence="2" id="KW-0813">Transport</keyword>
<dbReference type="PROSITE" id="PS00737">
    <property type="entry name" value="THIOLASE_2"/>
    <property type="match status" value="1"/>
</dbReference>
<dbReference type="EMBL" id="MASU01000012">
    <property type="protein sequence ID" value="PXY25740.1"/>
    <property type="molecule type" value="Genomic_DNA"/>
</dbReference>
<name>A0A318LFS8_9PSEU</name>
<evidence type="ECO:0000256" key="4">
    <source>
        <dbReference type="ARBA" id="ARBA00023055"/>
    </source>
</evidence>
<dbReference type="Pfam" id="PF00108">
    <property type="entry name" value="Thiolase_N"/>
    <property type="match status" value="1"/>
</dbReference>
<dbReference type="CDD" id="cd00829">
    <property type="entry name" value="SCP-x_thiolase"/>
    <property type="match status" value="1"/>
</dbReference>
<dbReference type="InterPro" id="IPR016039">
    <property type="entry name" value="Thiolase-like"/>
</dbReference>
<dbReference type="SUPFAM" id="SSF53901">
    <property type="entry name" value="Thiolase-like"/>
    <property type="match status" value="1"/>
</dbReference>
<evidence type="ECO:0000256" key="5">
    <source>
        <dbReference type="ARBA" id="ARBA00023121"/>
    </source>
</evidence>
<evidence type="ECO:0000313" key="10">
    <source>
        <dbReference type="Proteomes" id="UP000247892"/>
    </source>
</evidence>
<dbReference type="PIRSF" id="PIRSF000429">
    <property type="entry name" value="Ac-CoA_Ac_transf"/>
    <property type="match status" value="1"/>
</dbReference>
<evidence type="ECO:0000256" key="1">
    <source>
        <dbReference type="ARBA" id="ARBA00012352"/>
    </source>
</evidence>
<dbReference type="GO" id="GO:0006869">
    <property type="term" value="P:lipid transport"/>
    <property type="evidence" value="ECO:0007669"/>
    <property type="project" value="UniProtKB-KW"/>
</dbReference>
<evidence type="ECO:0000256" key="3">
    <source>
        <dbReference type="ARBA" id="ARBA00022679"/>
    </source>
</evidence>
<dbReference type="EC" id="2.3.1.176" evidence="1"/>
<evidence type="ECO:0000313" key="9">
    <source>
        <dbReference type="EMBL" id="PXY25740.1"/>
    </source>
</evidence>
<dbReference type="PANTHER" id="PTHR42870:SF1">
    <property type="entry name" value="NON-SPECIFIC LIPID-TRANSFER PROTEIN-LIKE 2"/>
    <property type="match status" value="1"/>
</dbReference>
<dbReference type="AlphaFoldDB" id="A0A318LFS8"/>
<evidence type="ECO:0000259" key="8">
    <source>
        <dbReference type="Pfam" id="PF22691"/>
    </source>
</evidence>
<evidence type="ECO:0000256" key="2">
    <source>
        <dbReference type="ARBA" id="ARBA00022448"/>
    </source>
</evidence>
<dbReference type="InterPro" id="IPR020613">
    <property type="entry name" value="Thiolase_CS"/>
</dbReference>
<feature type="domain" description="Thiolase N-terminal" evidence="7">
    <location>
        <begin position="12"/>
        <end position="201"/>
    </location>
</feature>
<organism evidence="9 10">
    <name type="scientific">Prauserella flavalba</name>
    <dbReference type="NCBI Taxonomy" id="1477506"/>
    <lineage>
        <taxon>Bacteria</taxon>
        <taxon>Bacillati</taxon>
        <taxon>Actinomycetota</taxon>
        <taxon>Actinomycetes</taxon>
        <taxon>Pseudonocardiales</taxon>
        <taxon>Pseudonocardiaceae</taxon>
        <taxon>Prauserella</taxon>
    </lineage>
</organism>
<gene>
    <name evidence="9" type="ORF">BA062_25420</name>
</gene>
<dbReference type="Proteomes" id="UP000247892">
    <property type="component" value="Unassembled WGS sequence"/>
</dbReference>
<evidence type="ECO:0000256" key="6">
    <source>
        <dbReference type="ARBA" id="ARBA00032316"/>
    </source>
</evidence>
<reference evidence="9 10" key="1">
    <citation type="submission" date="2016-07" db="EMBL/GenBank/DDBJ databases">
        <title>Draft genome sequence of Prauserella sp. YIM 121212, isolated from alkaline soil.</title>
        <authorList>
            <person name="Ruckert C."/>
            <person name="Albersmeier A."/>
            <person name="Jiang C.-L."/>
            <person name="Jiang Y."/>
            <person name="Kalinowski J."/>
            <person name="Schneider O."/>
            <person name="Winkler A."/>
            <person name="Zotchev S.B."/>
        </authorList>
    </citation>
    <scope>NUCLEOTIDE SEQUENCE [LARGE SCALE GENOMIC DNA]</scope>
    <source>
        <strain evidence="9 10">YIM 121212</strain>
    </source>
</reference>